<dbReference type="EMBL" id="MU551633">
    <property type="protein sequence ID" value="KAI5621396.1"/>
    <property type="molecule type" value="Genomic_DNA"/>
</dbReference>
<sequence length="456" mass="52731">KEVRAAIKRMKSGKSVGPDDIPVEAWRCLGEMAVEFLTRLFNRILEGEKMPEEWRRSVLVPIFKHKGDVQTCSNYRGIKLISHTMKLWERVVEARLREEVTICEQQYGFMPRKSTTDALFALRMLMEKYREGQKELHCVFVDLEKAYDRVPREVLWYCLRKSGVSEKYVRVVQDMYEGSVTAVKCAVGTTDWFRVKVGLHQGSALSPFLFAVVMDRLTDEVSQESPWTMMFADDIVICCESREQVEKSLEREEVQRLTAWCGANNLSLNIDKTKEMVVDFRRTQSDHSPLIIDGSSVKIVKSNTFLGVPSRITSLEHVSSGKKKAQQRLYFLRSLKKSHLSPRILTSFYRCIIESILTNSITVWYGGSTVCERKALQRVVKTAQRITGTQLPSIEHLHHSKCLRRAHSIIKDSSHPSHKLFNLLPSRRRYRNLRTRTSRFRDSFFPSTITLLNSTL</sequence>
<feature type="domain" description="Reverse transcriptase" evidence="3">
    <location>
        <begin position="43"/>
        <end position="297"/>
    </location>
</feature>
<feature type="non-terminal residue" evidence="4">
    <location>
        <position position="456"/>
    </location>
</feature>
<dbReference type="Gene3D" id="3.30.70.270">
    <property type="match status" value="1"/>
</dbReference>
<dbReference type="Pfam" id="PF09004">
    <property type="entry name" value="ALKBH8_N"/>
    <property type="match status" value="1"/>
</dbReference>
<dbReference type="GO" id="GO:0008168">
    <property type="term" value="F:methyltransferase activity"/>
    <property type="evidence" value="ECO:0007669"/>
    <property type="project" value="InterPro"/>
</dbReference>
<dbReference type="InterPro" id="IPR043502">
    <property type="entry name" value="DNA/RNA_pol_sf"/>
</dbReference>
<dbReference type="InterPro" id="IPR015095">
    <property type="entry name" value="AlkB_hom8_N"/>
</dbReference>
<evidence type="ECO:0000256" key="2">
    <source>
        <dbReference type="ARBA" id="ARBA00012180"/>
    </source>
</evidence>
<dbReference type="CDD" id="cd01650">
    <property type="entry name" value="RT_nLTR_like"/>
    <property type="match status" value="1"/>
</dbReference>
<evidence type="ECO:0000256" key="1">
    <source>
        <dbReference type="ARBA" id="ARBA00010879"/>
    </source>
</evidence>
<dbReference type="GO" id="GO:0004523">
    <property type="term" value="F:RNA-DNA hybrid ribonuclease activity"/>
    <property type="evidence" value="ECO:0007669"/>
    <property type="project" value="UniProtKB-EC"/>
</dbReference>
<dbReference type="Proteomes" id="UP001205998">
    <property type="component" value="Unassembled WGS sequence"/>
</dbReference>
<dbReference type="PROSITE" id="PS50878">
    <property type="entry name" value="RT_POL"/>
    <property type="match status" value="1"/>
</dbReference>
<proteinExistence type="inferred from homology"/>
<feature type="non-terminal residue" evidence="4">
    <location>
        <position position="1"/>
    </location>
</feature>
<evidence type="ECO:0000313" key="4">
    <source>
        <dbReference type="EMBL" id="KAI5621396.1"/>
    </source>
</evidence>
<dbReference type="Pfam" id="PF00078">
    <property type="entry name" value="RVT_1"/>
    <property type="match status" value="1"/>
</dbReference>
<name>A0AAD5AS41_SILAS</name>
<dbReference type="InterPro" id="IPR000477">
    <property type="entry name" value="RT_dom"/>
</dbReference>
<accession>A0AAD5AS41</accession>
<dbReference type="GO" id="GO:0016706">
    <property type="term" value="F:2-oxoglutarate-dependent dioxygenase activity"/>
    <property type="evidence" value="ECO:0007669"/>
    <property type="project" value="InterPro"/>
</dbReference>
<dbReference type="SUPFAM" id="SSF56672">
    <property type="entry name" value="DNA/RNA polymerases"/>
    <property type="match status" value="1"/>
</dbReference>
<organism evidence="4 5">
    <name type="scientific">Silurus asotus</name>
    <name type="common">Amur catfish</name>
    <name type="synonym">Parasilurus asotus</name>
    <dbReference type="NCBI Taxonomy" id="30991"/>
    <lineage>
        <taxon>Eukaryota</taxon>
        <taxon>Metazoa</taxon>
        <taxon>Chordata</taxon>
        <taxon>Craniata</taxon>
        <taxon>Vertebrata</taxon>
        <taxon>Euteleostomi</taxon>
        <taxon>Actinopterygii</taxon>
        <taxon>Neopterygii</taxon>
        <taxon>Teleostei</taxon>
        <taxon>Ostariophysi</taxon>
        <taxon>Siluriformes</taxon>
        <taxon>Siluridae</taxon>
        <taxon>Silurus</taxon>
    </lineage>
</organism>
<keyword evidence="5" id="KW-1185">Reference proteome</keyword>
<dbReference type="InterPro" id="IPR043128">
    <property type="entry name" value="Rev_trsase/Diguanyl_cyclase"/>
</dbReference>
<evidence type="ECO:0000313" key="5">
    <source>
        <dbReference type="Proteomes" id="UP001205998"/>
    </source>
</evidence>
<dbReference type="AlphaFoldDB" id="A0AAD5AS41"/>
<evidence type="ECO:0000259" key="3">
    <source>
        <dbReference type="PROSITE" id="PS50878"/>
    </source>
</evidence>
<comment type="caution">
    <text evidence="4">The sequence shown here is derived from an EMBL/GenBank/DDBJ whole genome shotgun (WGS) entry which is preliminary data.</text>
</comment>
<reference evidence="4" key="1">
    <citation type="submission" date="2018-07" db="EMBL/GenBank/DDBJ databases">
        <title>Comparative genomics of catfishes provides insights into carnivory and benthic adaptation.</title>
        <authorList>
            <person name="Zhang Y."/>
            <person name="Wang D."/>
            <person name="Peng Z."/>
            <person name="Zheng S."/>
            <person name="Shao F."/>
            <person name="Tao W."/>
        </authorList>
    </citation>
    <scope>NUCLEOTIDE SEQUENCE</scope>
    <source>
        <strain evidence="4">Chongqing</strain>
    </source>
</reference>
<comment type="similarity">
    <text evidence="1">Belongs to the beta type-B retroviral polymerase family. HERV class-II K(HML-2) pol subfamily.</text>
</comment>
<gene>
    <name evidence="4" type="ORF">C0J50_19331</name>
</gene>
<dbReference type="EC" id="3.1.26.4" evidence="2"/>
<dbReference type="PANTHER" id="PTHR19446">
    <property type="entry name" value="REVERSE TRANSCRIPTASES"/>
    <property type="match status" value="1"/>
</dbReference>
<protein>
    <recommendedName>
        <fullName evidence="2">ribonuclease H</fullName>
        <ecNumber evidence="2">3.1.26.4</ecNumber>
    </recommendedName>
</protein>